<dbReference type="Proteomes" id="UP000800040">
    <property type="component" value="Unassembled WGS sequence"/>
</dbReference>
<sequence>MAKIGRGLALLRREPADHSLASELIDKFVSSNFQEPPRDYLPATCIPKLVTKKKIEAELKKIEEMESPFREVYPHDARERLATWICEHAPKCFAITLQCDPKDAVYLLLSMAIFEDLKFHDGLLPLADRQLPTPPPEHPYDYDEVSQVWTKLKIWDFCDKQWRCLVPEFSPEQYNYNLPDECIFPFTKLSVTPKVGAFGTVHKVLIHPDHQTGYTMQYTPRQTPGPNVQLILEAIQQLSGLADALRCLHNCKGGYTVDTAFETSNGQQGIHPTIPIRFQDPHGEETDYIEKSNTKSIRHGDLKPENILRFLGQQTGLGTLKIADMDLAKQHIVVTQDRTHLTSTRYGTIQYEAPEAMLLNGPRSRLYDVWSMGCITLEFIIWLLYGNDGLENFYNQLKGDAQQYCQYYEWAPGEERAEVHKVVRDWIKAMQETDPECSGNTALSDLLHLVREKLLVVPLPPDRESSLNSGKTLAPPAIDETRTRYRATARQMWEDLNEILSRKEIPGYLLADYRLPPLKDWVFSVDTRFAANLSKRSELLGRRFTFDDDMSALEHRAEACDFCKMLAEVSVKPDGSRRKAVGFERKQSNLLIVGEPFPVLSIFRSFEAELPTAIQLGFPDPPQPRTDTSFEFMRMWLEDCSNPESDNFEHQNCRTKGDSIPTRLIDVGTIENSTLQLVETQEERILNTGYIALSHPWGDPKNHPPFCTTRGEVLEAFKKRIPYEELPATFKDAIYCTQRLNVRYLWIDSICILQGDDGDFKEESTRMENVFSGAYCVLAASRAKGQRDGFLGPRQRHDFVTFQRGDEKPFYVCKTIDNFNKDVIEGSLNKRGWVLQERALARRTIYFTERQTYFECGNGIRCETLTKMHNKMASILGDPKFPTKAMEGTRAMKIAYFQGLYKLYSRLNFTRYEDRPFAIAGLEKRLQNAFGTRGAYGIFDDGDKPKSGLFHRSLLWQRGEDDDDAECMTPIDFPPERNVHVPSWSWMAYKGGIDYLDPPFQSAEWETSELIPPWTRGRPASTDSAPPDGQIVISATVRNFDVAGRQQNEVKFSYDTERRAASDGHRVQCVIVARLKEARRDWERVFYVLLVTPVQGITGRGVRVYERVGVGFMPGKFISLEGEGTKAEIV</sequence>
<dbReference type="InterPro" id="IPR011009">
    <property type="entry name" value="Kinase-like_dom_sf"/>
</dbReference>
<dbReference type="PROSITE" id="PS50011">
    <property type="entry name" value="PROTEIN_KINASE_DOM"/>
    <property type="match status" value="1"/>
</dbReference>
<dbReference type="Pfam" id="PF06985">
    <property type="entry name" value="HET"/>
    <property type="match status" value="1"/>
</dbReference>
<evidence type="ECO:0000313" key="2">
    <source>
        <dbReference type="EMBL" id="KAF1832274.1"/>
    </source>
</evidence>
<dbReference type="SUPFAM" id="SSF56112">
    <property type="entry name" value="Protein kinase-like (PK-like)"/>
    <property type="match status" value="1"/>
</dbReference>
<name>A0A6A5KCY8_9PLEO</name>
<feature type="domain" description="Protein kinase" evidence="1">
    <location>
        <begin position="91"/>
        <end position="478"/>
    </location>
</feature>
<evidence type="ECO:0000259" key="1">
    <source>
        <dbReference type="PROSITE" id="PS50011"/>
    </source>
</evidence>
<dbReference type="GO" id="GO:0004672">
    <property type="term" value="F:protein kinase activity"/>
    <property type="evidence" value="ECO:0007669"/>
    <property type="project" value="InterPro"/>
</dbReference>
<dbReference type="SMART" id="SM00220">
    <property type="entry name" value="S_TKc"/>
    <property type="match status" value="1"/>
</dbReference>
<dbReference type="Pfam" id="PF00069">
    <property type="entry name" value="Pkinase"/>
    <property type="match status" value="1"/>
</dbReference>
<organism evidence="2 3">
    <name type="scientific">Decorospora gaudefroyi</name>
    <dbReference type="NCBI Taxonomy" id="184978"/>
    <lineage>
        <taxon>Eukaryota</taxon>
        <taxon>Fungi</taxon>
        <taxon>Dikarya</taxon>
        <taxon>Ascomycota</taxon>
        <taxon>Pezizomycotina</taxon>
        <taxon>Dothideomycetes</taxon>
        <taxon>Pleosporomycetidae</taxon>
        <taxon>Pleosporales</taxon>
        <taxon>Pleosporineae</taxon>
        <taxon>Pleosporaceae</taxon>
        <taxon>Decorospora</taxon>
    </lineage>
</organism>
<reference evidence="2" key="1">
    <citation type="submission" date="2020-01" db="EMBL/GenBank/DDBJ databases">
        <authorList>
            <consortium name="DOE Joint Genome Institute"/>
            <person name="Haridas S."/>
            <person name="Albert R."/>
            <person name="Binder M."/>
            <person name="Bloem J."/>
            <person name="Labutti K."/>
            <person name="Salamov A."/>
            <person name="Andreopoulos B."/>
            <person name="Baker S.E."/>
            <person name="Barry K."/>
            <person name="Bills G."/>
            <person name="Bluhm B.H."/>
            <person name="Cannon C."/>
            <person name="Castanera R."/>
            <person name="Culley D.E."/>
            <person name="Daum C."/>
            <person name="Ezra D."/>
            <person name="Gonzalez J.B."/>
            <person name="Henrissat B."/>
            <person name="Kuo A."/>
            <person name="Liang C."/>
            <person name="Lipzen A."/>
            <person name="Lutzoni F."/>
            <person name="Magnuson J."/>
            <person name="Mondo S."/>
            <person name="Nolan M."/>
            <person name="Ohm R."/>
            <person name="Pangilinan J."/>
            <person name="Park H.-J."/>
            <person name="Ramirez L."/>
            <person name="Alfaro M."/>
            <person name="Sun H."/>
            <person name="Tritt A."/>
            <person name="Yoshinaga Y."/>
            <person name="Zwiers L.-H."/>
            <person name="Turgeon B.G."/>
            <person name="Goodwin S.B."/>
            <person name="Spatafora J.W."/>
            <person name="Crous P.W."/>
            <person name="Grigoriev I.V."/>
        </authorList>
    </citation>
    <scope>NUCLEOTIDE SEQUENCE</scope>
    <source>
        <strain evidence="2">P77</strain>
    </source>
</reference>
<dbReference type="PANTHER" id="PTHR33112">
    <property type="entry name" value="DOMAIN PROTEIN, PUTATIVE-RELATED"/>
    <property type="match status" value="1"/>
</dbReference>
<dbReference type="EMBL" id="ML975342">
    <property type="protein sequence ID" value="KAF1832274.1"/>
    <property type="molecule type" value="Genomic_DNA"/>
</dbReference>
<dbReference type="AlphaFoldDB" id="A0A6A5KCY8"/>
<dbReference type="PANTHER" id="PTHR33112:SF10">
    <property type="entry name" value="TOL"/>
    <property type="match status" value="1"/>
</dbReference>
<dbReference type="InterPro" id="IPR000719">
    <property type="entry name" value="Prot_kinase_dom"/>
</dbReference>
<dbReference type="Gene3D" id="1.10.510.10">
    <property type="entry name" value="Transferase(Phosphotransferase) domain 1"/>
    <property type="match status" value="1"/>
</dbReference>
<keyword evidence="3" id="KW-1185">Reference proteome</keyword>
<protein>
    <submittedName>
        <fullName evidence="2">HET-domain-containing protein</fullName>
    </submittedName>
</protein>
<dbReference type="GO" id="GO:0005524">
    <property type="term" value="F:ATP binding"/>
    <property type="evidence" value="ECO:0007669"/>
    <property type="project" value="InterPro"/>
</dbReference>
<gene>
    <name evidence="2" type="ORF">BDW02DRAFT_640888</name>
</gene>
<proteinExistence type="predicted"/>
<dbReference type="OrthoDB" id="4062651at2759"/>
<dbReference type="InterPro" id="IPR010730">
    <property type="entry name" value="HET"/>
</dbReference>
<accession>A0A6A5KCY8</accession>
<evidence type="ECO:0000313" key="3">
    <source>
        <dbReference type="Proteomes" id="UP000800040"/>
    </source>
</evidence>